<dbReference type="InterPro" id="IPR050809">
    <property type="entry name" value="UgpAE/MalFG_permease"/>
</dbReference>
<evidence type="ECO:0000256" key="7">
    <source>
        <dbReference type="RuleBase" id="RU363032"/>
    </source>
</evidence>
<dbReference type="GO" id="GO:0055085">
    <property type="term" value="P:transmembrane transport"/>
    <property type="evidence" value="ECO:0007669"/>
    <property type="project" value="InterPro"/>
</dbReference>
<feature type="transmembrane region" description="Helical" evidence="7">
    <location>
        <begin position="208"/>
        <end position="231"/>
    </location>
</feature>
<feature type="transmembrane region" description="Helical" evidence="7">
    <location>
        <begin position="21"/>
        <end position="41"/>
    </location>
</feature>
<evidence type="ECO:0000259" key="8">
    <source>
        <dbReference type="PROSITE" id="PS50928"/>
    </source>
</evidence>
<comment type="caution">
    <text evidence="9">The sequence shown here is derived from an EMBL/GenBank/DDBJ whole genome shotgun (WGS) entry which is preliminary data.</text>
</comment>
<dbReference type="InterPro" id="IPR000515">
    <property type="entry name" value="MetI-like"/>
</dbReference>
<evidence type="ECO:0000313" key="10">
    <source>
        <dbReference type="Proteomes" id="UP000250369"/>
    </source>
</evidence>
<dbReference type="Proteomes" id="UP000250369">
    <property type="component" value="Unassembled WGS sequence"/>
</dbReference>
<dbReference type="InterPro" id="IPR035906">
    <property type="entry name" value="MetI-like_sf"/>
</dbReference>
<dbReference type="PANTHER" id="PTHR43227:SF11">
    <property type="entry name" value="BLL4140 PROTEIN"/>
    <property type="match status" value="1"/>
</dbReference>
<evidence type="ECO:0000256" key="3">
    <source>
        <dbReference type="ARBA" id="ARBA00022475"/>
    </source>
</evidence>
<keyword evidence="6 7" id="KW-0472">Membrane</keyword>
<dbReference type="SUPFAM" id="SSF161098">
    <property type="entry name" value="MetI-like"/>
    <property type="match status" value="1"/>
</dbReference>
<keyword evidence="3" id="KW-1003">Cell membrane</keyword>
<feature type="transmembrane region" description="Helical" evidence="7">
    <location>
        <begin position="163"/>
        <end position="188"/>
    </location>
</feature>
<dbReference type="Gene3D" id="1.10.3720.10">
    <property type="entry name" value="MetI-like"/>
    <property type="match status" value="1"/>
</dbReference>
<evidence type="ECO:0000256" key="4">
    <source>
        <dbReference type="ARBA" id="ARBA00022692"/>
    </source>
</evidence>
<keyword evidence="5 7" id="KW-1133">Transmembrane helix</keyword>
<dbReference type="PANTHER" id="PTHR43227">
    <property type="entry name" value="BLL4140 PROTEIN"/>
    <property type="match status" value="1"/>
</dbReference>
<dbReference type="AlphaFoldDB" id="A0A329MN01"/>
<comment type="similarity">
    <text evidence="7">Belongs to the binding-protein-dependent transport system permease family.</text>
</comment>
<gene>
    <name evidence="9" type="ORF">DQG23_10785</name>
</gene>
<dbReference type="EMBL" id="QMFB01000005">
    <property type="protein sequence ID" value="RAV21144.1"/>
    <property type="molecule type" value="Genomic_DNA"/>
</dbReference>
<accession>A0A329MN01</accession>
<name>A0A329MN01_9BACL</name>
<protein>
    <submittedName>
        <fullName evidence="9">Sugar ABC transporter permease</fullName>
    </submittedName>
</protein>
<evidence type="ECO:0000256" key="2">
    <source>
        <dbReference type="ARBA" id="ARBA00022448"/>
    </source>
</evidence>
<keyword evidence="4 7" id="KW-0812">Transmembrane</keyword>
<feature type="transmembrane region" description="Helical" evidence="7">
    <location>
        <begin position="82"/>
        <end position="102"/>
    </location>
</feature>
<evidence type="ECO:0000313" key="9">
    <source>
        <dbReference type="EMBL" id="RAV21144.1"/>
    </source>
</evidence>
<keyword evidence="2 7" id="KW-0813">Transport</keyword>
<keyword evidence="10" id="KW-1185">Reference proteome</keyword>
<organism evidence="9 10">
    <name type="scientific">Paenibacillus contaminans</name>
    <dbReference type="NCBI Taxonomy" id="450362"/>
    <lineage>
        <taxon>Bacteria</taxon>
        <taxon>Bacillati</taxon>
        <taxon>Bacillota</taxon>
        <taxon>Bacilli</taxon>
        <taxon>Bacillales</taxon>
        <taxon>Paenibacillaceae</taxon>
        <taxon>Paenibacillus</taxon>
    </lineage>
</organism>
<sequence>MLKREWLYFKKNGELFALSMPGLIYKLIFAYLPMIGIIIAFKNFRNDKGIFGSEWVGFKNFEYLFTSDVAWRITRNTVLYNLAYMTLTTLAALVFAIMLNEVRKRWLKVFQTSMFLPYFLSWVLVGYIVYAFLNHSDGFINRTLISLGWSGISWYQDPAPWPYILILAHLWKAVGFSTLVYFAGILGIDSEYYEAARMDGASKLQMTFAITLPLLMPLVIILFILSIGSMFRGDFGLHYFIPNNSGFIFSTTDIIDTYAYRALREIGNISMSAAVGLYQSVVGFLLVLLANGIVKKVNAENSLW</sequence>
<proteinExistence type="inferred from homology"/>
<feature type="transmembrane region" description="Helical" evidence="7">
    <location>
        <begin position="269"/>
        <end position="294"/>
    </location>
</feature>
<reference evidence="9 10" key="1">
    <citation type="journal article" date="2009" name="Int. J. Syst. Evol. Microbiol.">
        <title>Paenibacillus contaminans sp. nov., isolated from a contaminated laboratory plate.</title>
        <authorList>
            <person name="Chou J.H."/>
            <person name="Lee J.H."/>
            <person name="Lin M.C."/>
            <person name="Chang P.S."/>
            <person name="Arun A.B."/>
            <person name="Young C.C."/>
            <person name="Chen W.M."/>
        </authorList>
    </citation>
    <scope>NUCLEOTIDE SEQUENCE [LARGE SCALE GENOMIC DNA]</scope>
    <source>
        <strain evidence="9 10">CKOBP-6</strain>
    </source>
</reference>
<evidence type="ECO:0000256" key="6">
    <source>
        <dbReference type="ARBA" id="ARBA00023136"/>
    </source>
</evidence>
<feature type="domain" description="ABC transmembrane type-1" evidence="8">
    <location>
        <begin position="74"/>
        <end position="290"/>
    </location>
</feature>
<dbReference type="CDD" id="cd06261">
    <property type="entry name" value="TM_PBP2"/>
    <property type="match status" value="1"/>
</dbReference>
<comment type="subcellular location">
    <subcellularLocation>
        <location evidence="1 7">Cell membrane</location>
        <topology evidence="1 7">Multi-pass membrane protein</topology>
    </subcellularLocation>
</comment>
<evidence type="ECO:0000256" key="1">
    <source>
        <dbReference type="ARBA" id="ARBA00004651"/>
    </source>
</evidence>
<dbReference type="GO" id="GO:0005886">
    <property type="term" value="C:plasma membrane"/>
    <property type="evidence" value="ECO:0007669"/>
    <property type="project" value="UniProtKB-SubCell"/>
</dbReference>
<dbReference type="Pfam" id="PF00528">
    <property type="entry name" value="BPD_transp_1"/>
    <property type="match status" value="1"/>
</dbReference>
<dbReference type="RefSeq" id="WP_113030846.1">
    <property type="nucleotide sequence ID" value="NZ_QMFB01000005.1"/>
</dbReference>
<evidence type="ECO:0000256" key="5">
    <source>
        <dbReference type="ARBA" id="ARBA00022989"/>
    </source>
</evidence>
<dbReference type="OrthoDB" id="9785836at2"/>
<dbReference type="PROSITE" id="PS50928">
    <property type="entry name" value="ABC_TM1"/>
    <property type="match status" value="1"/>
</dbReference>
<feature type="transmembrane region" description="Helical" evidence="7">
    <location>
        <begin position="114"/>
        <end position="133"/>
    </location>
</feature>